<sequence>MYISEKPSKERWQQNAESFEAMWNFPNCIGAIDGKHVQIKKPKNGGSKWINYKGTHSVVLMAVARADYTFEYVDVGGFGRQSDGGNWQNCTLGRALGDGELVLPPGRKPPLCAEKLPYVFVADAAFPMSENLLRPYPGYALSSLGKQERIFNYRLSRARRVVENAFGILAAEWEILRGPIALEP</sequence>
<reference evidence="9 10" key="1">
    <citation type="journal article" date="2016" name="Nat. Commun.">
        <title>Extremotolerant tardigrade genome and improved radiotolerance of human cultured cells by tardigrade-unique protein.</title>
        <authorList>
            <person name="Hashimoto T."/>
            <person name="Horikawa D.D."/>
            <person name="Saito Y."/>
            <person name="Kuwahara H."/>
            <person name="Kozuka-Hata H."/>
            <person name="Shin-I T."/>
            <person name="Minakuchi Y."/>
            <person name="Ohishi K."/>
            <person name="Motoyama A."/>
            <person name="Aizu T."/>
            <person name="Enomoto A."/>
            <person name="Kondo K."/>
            <person name="Tanaka S."/>
            <person name="Hara Y."/>
            <person name="Koshikawa S."/>
            <person name="Sagara H."/>
            <person name="Miura T."/>
            <person name="Yokobori S."/>
            <person name="Miyagawa K."/>
            <person name="Suzuki Y."/>
            <person name="Kubo T."/>
            <person name="Oyama M."/>
            <person name="Kohara Y."/>
            <person name="Fujiyama A."/>
            <person name="Arakawa K."/>
            <person name="Katayama T."/>
            <person name="Toyoda A."/>
            <person name="Kunieda T."/>
        </authorList>
    </citation>
    <scope>NUCLEOTIDE SEQUENCE [LARGE SCALE GENOMIC DNA]</scope>
    <source>
        <strain evidence="9 10">YOKOZUNA-1</strain>
    </source>
</reference>
<evidence type="ECO:0000256" key="2">
    <source>
        <dbReference type="ARBA" id="ARBA00004123"/>
    </source>
</evidence>
<evidence type="ECO:0000256" key="4">
    <source>
        <dbReference type="ARBA" id="ARBA00022722"/>
    </source>
</evidence>
<dbReference type="InterPro" id="IPR045249">
    <property type="entry name" value="HARBI1-like"/>
</dbReference>
<organism evidence="9 10">
    <name type="scientific">Ramazzottius varieornatus</name>
    <name type="common">Water bear</name>
    <name type="synonym">Tardigrade</name>
    <dbReference type="NCBI Taxonomy" id="947166"/>
    <lineage>
        <taxon>Eukaryota</taxon>
        <taxon>Metazoa</taxon>
        <taxon>Ecdysozoa</taxon>
        <taxon>Tardigrada</taxon>
        <taxon>Eutardigrada</taxon>
        <taxon>Parachela</taxon>
        <taxon>Hypsibioidea</taxon>
        <taxon>Ramazzottiidae</taxon>
        <taxon>Ramazzottius</taxon>
    </lineage>
</organism>
<comment type="subcellular location">
    <subcellularLocation>
        <location evidence="2">Nucleus</location>
    </subcellularLocation>
</comment>
<keyword evidence="4" id="KW-0540">Nuclease</keyword>
<evidence type="ECO:0000313" key="10">
    <source>
        <dbReference type="Proteomes" id="UP000186922"/>
    </source>
</evidence>
<dbReference type="InterPro" id="IPR027806">
    <property type="entry name" value="HARBI1_dom"/>
</dbReference>
<evidence type="ECO:0000256" key="6">
    <source>
        <dbReference type="ARBA" id="ARBA00022801"/>
    </source>
</evidence>
<dbReference type="Proteomes" id="UP000186922">
    <property type="component" value="Unassembled WGS sequence"/>
</dbReference>
<evidence type="ECO:0000256" key="7">
    <source>
        <dbReference type="ARBA" id="ARBA00023242"/>
    </source>
</evidence>
<dbReference type="GO" id="GO:0016787">
    <property type="term" value="F:hydrolase activity"/>
    <property type="evidence" value="ECO:0007669"/>
    <property type="project" value="UniProtKB-KW"/>
</dbReference>
<keyword evidence="5" id="KW-0479">Metal-binding</keyword>
<dbReference type="GO" id="GO:0046872">
    <property type="term" value="F:metal ion binding"/>
    <property type="evidence" value="ECO:0007669"/>
    <property type="project" value="UniProtKB-KW"/>
</dbReference>
<dbReference type="PANTHER" id="PTHR22930">
    <property type="match status" value="1"/>
</dbReference>
<dbReference type="STRING" id="947166.A0A1D1UT62"/>
<keyword evidence="10" id="KW-1185">Reference proteome</keyword>
<evidence type="ECO:0000256" key="3">
    <source>
        <dbReference type="ARBA" id="ARBA00006958"/>
    </source>
</evidence>
<dbReference type="AlphaFoldDB" id="A0A1D1UT62"/>
<dbReference type="GO" id="GO:0005634">
    <property type="term" value="C:nucleus"/>
    <property type="evidence" value="ECO:0007669"/>
    <property type="project" value="UniProtKB-SubCell"/>
</dbReference>
<dbReference type="EMBL" id="BDGG01000001">
    <property type="protein sequence ID" value="GAU90902.1"/>
    <property type="molecule type" value="Genomic_DNA"/>
</dbReference>
<evidence type="ECO:0000313" key="9">
    <source>
        <dbReference type="EMBL" id="GAU90902.1"/>
    </source>
</evidence>
<comment type="caution">
    <text evidence="9">The sequence shown here is derived from an EMBL/GenBank/DDBJ whole genome shotgun (WGS) entry which is preliminary data.</text>
</comment>
<feature type="domain" description="DDE Tnp4" evidence="8">
    <location>
        <begin position="32"/>
        <end position="183"/>
    </location>
</feature>
<evidence type="ECO:0000259" key="8">
    <source>
        <dbReference type="Pfam" id="PF13359"/>
    </source>
</evidence>
<comment type="cofactor">
    <cofactor evidence="1">
        <name>a divalent metal cation</name>
        <dbReference type="ChEBI" id="CHEBI:60240"/>
    </cofactor>
</comment>
<keyword evidence="7" id="KW-0539">Nucleus</keyword>
<accession>A0A1D1UT62</accession>
<evidence type="ECO:0000256" key="1">
    <source>
        <dbReference type="ARBA" id="ARBA00001968"/>
    </source>
</evidence>
<proteinExistence type="inferred from homology"/>
<keyword evidence="6" id="KW-0378">Hydrolase</keyword>
<evidence type="ECO:0000256" key="5">
    <source>
        <dbReference type="ARBA" id="ARBA00022723"/>
    </source>
</evidence>
<dbReference type="Pfam" id="PF13359">
    <property type="entry name" value="DDE_Tnp_4"/>
    <property type="match status" value="1"/>
</dbReference>
<gene>
    <name evidence="9" type="primary">RvY_03256</name>
    <name evidence="9" type="synonym">RvY_03256.1</name>
    <name evidence="9" type="ORF">RvY_03256-1</name>
</gene>
<protein>
    <recommendedName>
        <fullName evidence="8">DDE Tnp4 domain-containing protein</fullName>
    </recommendedName>
</protein>
<comment type="similarity">
    <text evidence="3">Belongs to the HARBI1 family.</text>
</comment>
<dbReference type="GO" id="GO:0004518">
    <property type="term" value="F:nuclease activity"/>
    <property type="evidence" value="ECO:0007669"/>
    <property type="project" value="UniProtKB-KW"/>
</dbReference>
<dbReference type="PANTHER" id="PTHR22930:SF269">
    <property type="entry name" value="NUCLEASE HARBI1-LIKE PROTEIN"/>
    <property type="match status" value="1"/>
</dbReference>
<dbReference type="OrthoDB" id="10061326at2759"/>
<name>A0A1D1UT62_RAMVA</name>